<keyword evidence="4" id="KW-0346">Stress response</keyword>
<evidence type="ECO:0000259" key="8">
    <source>
        <dbReference type="Pfam" id="PF13360"/>
    </source>
</evidence>
<dbReference type="Pfam" id="PF00012">
    <property type="entry name" value="HSP70"/>
    <property type="match status" value="1"/>
</dbReference>
<dbReference type="Gene3D" id="2.130.10.10">
    <property type="entry name" value="YVTN repeat-like/Quinoprotein amine dehydrogenase"/>
    <property type="match status" value="1"/>
</dbReference>
<evidence type="ECO:0000256" key="4">
    <source>
        <dbReference type="ARBA" id="ARBA00023016"/>
    </source>
</evidence>
<keyword evidence="2" id="KW-0547">Nucleotide-binding</keyword>
<keyword evidence="7" id="KW-1133">Transmembrane helix</keyword>
<dbReference type="PANTHER" id="PTHR42749">
    <property type="entry name" value="CELL SHAPE-DETERMINING PROTEIN MREB"/>
    <property type="match status" value="1"/>
</dbReference>
<proteinExistence type="inferred from homology"/>
<dbReference type="InterPro" id="IPR013126">
    <property type="entry name" value="Hsp_70_fam"/>
</dbReference>
<dbReference type="InterPro" id="IPR002372">
    <property type="entry name" value="PQQ_rpt_dom"/>
</dbReference>
<dbReference type="PRINTS" id="PR00301">
    <property type="entry name" value="HEATSHOCK70"/>
</dbReference>
<dbReference type="PANTHER" id="PTHR42749:SF1">
    <property type="entry name" value="CELL SHAPE-DETERMINING PROTEIN MREB"/>
    <property type="match status" value="1"/>
</dbReference>
<feature type="region of interest" description="Disordered" evidence="6">
    <location>
        <begin position="53"/>
        <end position="72"/>
    </location>
</feature>
<dbReference type="InterPro" id="IPR015943">
    <property type="entry name" value="WD40/YVTN_repeat-like_dom_sf"/>
</dbReference>
<evidence type="ECO:0000256" key="7">
    <source>
        <dbReference type="SAM" id="Phobius"/>
    </source>
</evidence>
<sequence>MDGSVRLAVDLGTTHTVAVVRRGGQEPRALLFDGTPLLSSGVFVDAEGGLHTGRDGTRLGGASPERFEPHPKRRVDEGTVLLGEHEVPVEQLLAASLRRVADEARTAGVSPAGGTVLTCPADWGQPRRNVLRAAAWRAGLGQVTLLDEPIAAATYCVQVLGQQVPPGGCLGVFDFGGGTFDVAVVRREPAGLRVLATGGLDDLGGLDVDSALVAHLGQLVAVRDPELWRRLEQPADGEQRRERQAFWSEVRAAKEMLSRSSTAPVHVPGRVEPMHLTRDELERVGGPLVARAVDETRRVLQRAGVEPAQLAGLLLVGGSSRMPLVASRLHARLGVAPSVPEQPELPVAYGALVYAMAAAAATGPVTGTAGGAAFPVSGPFGSPAGPYPVSSPFPVGVVSAPIPASPAPVFPASAPPGGGPGMMAPPRPPMGPPVVRPAPRRRRPVRRAVFAGVVFVLVGALVAGVVQGGRWLRRTIDGAGDGLGSGLQFGQPGGTAAGGKGELVTAAAVPLSQPGAAAVAVSGQDVVVAAVGSGFTEVKALPSGGGEARWTTRVPVEPEGVKLTAVGDLIVVDGDNSATDGGDDVRAVLAAAGGKLLWRNVWEGRVDVAYLGTDVVVDVDDSFDGHQLLRVDLRTGRQKWKRVPGSEQTLTIDDHRVEPVRQWVGVKGGVLPGVDGVLYDALTAGTDSVVELEEGEGTGAVVNAVTGKPRSTGPLPLRDDFWTVFGGQVVGVQNEAVGKARDVLAGYKLSGFGLAWSMPLPAGQEVERVKPCGQFLVCAAIEAGEQSRVVAVDVRSGEEAWKAPVESGDDAGWYVTAAGLVLGEATFAAVTEGSVLAPDGKVLWPLPDGASVEAVHGGRMALRAAGLKGTDVAWQVFVADAGDGKATRAVEVGADPPEQLALAGDVLGVVTKDRRVLVLRVQSVE</sequence>
<accession>A0ABU0ZGI3</accession>
<evidence type="ECO:0000256" key="6">
    <source>
        <dbReference type="SAM" id="MobiDB-lite"/>
    </source>
</evidence>
<protein>
    <submittedName>
        <fullName evidence="9">Hsp70 family protein</fullName>
    </submittedName>
</protein>
<evidence type="ECO:0000313" key="9">
    <source>
        <dbReference type="EMBL" id="MDQ7906162.1"/>
    </source>
</evidence>
<feature type="transmembrane region" description="Helical" evidence="7">
    <location>
        <begin position="448"/>
        <end position="466"/>
    </location>
</feature>
<organism evidence="9 10">
    <name type="scientific">Phytohabitans maris</name>
    <dbReference type="NCBI Taxonomy" id="3071409"/>
    <lineage>
        <taxon>Bacteria</taxon>
        <taxon>Bacillati</taxon>
        <taxon>Actinomycetota</taxon>
        <taxon>Actinomycetes</taxon>
        <taxon>Micromonosporales</taxon>
        <taxon>Micromonosporaceae</taxon>
    </lineage>
</organism>
<dbReference type="RefSeq" id="WP_308713433.1">
    <property type="nucleotide sequence ID" value="NZ_JAVHUY010000014.1"/>
</dbReference>
<keyword evidence="7" id="KW-0812">Transmembrane</keyword>
<dbReference type="Gene3D" id="3.90.640.10">
    <property type="entry name" value="Actin, Chain A, domain 4"/>
    <property type="match status" value="1"/>
</dbReference>
<dbReference type="SUPFAM" id="SSF53067">
    <property type="entry name" value="Actin-like ATPase domain"/>
    <property type="match status" value="2"/>
</dbReference>
<evidence type="ECO:0000256" key="3">
    <source>
        <dbReference type="ARBA" id="ARBA00022840"/>
    </source>
</evidence>
<dbReference type="Proteomes" id="UP001230908">
    <property type="component" value="Unassembled WGS sequence"/>
</dbReference>
<dbReference type="Pfam" id="PF13360">
    <property type="entry name" value="PQQ_2"/>
    <property type="match status" value="1"/>
</dbReference>
<name>A0ABU0ZGI3_9ACTN</name>
<dbReference type="PROSITE" id="PS01036">
    <property type="entry name" value="HSP70_3"/>
    <property type="match status" value="1"/>
</dbReference>
<comment type="similarity">
    <text evidence="1">Belongs to the heat shock protein 70 family.</text>
</comment>
<dbReference type="InterPro" id="IPR011047">
    <property type="entry name" value="Quinoprotein_ADH-like_sf"/>
</dbReference>
<keyword evidence="10" id="KW-1185">Reference proteome</keyword>
<dbReference type="InterPro" id="IPR043129">
    <property type="entry name" value="ATPase_NBD"/>
</dbReference>
<keyword evidence="3" id="KW-0067">ATP-binding</keyword>
<dbReference type="InterPro" id="IPR018181">
    <property type="entry name" value="Heat_shock_70_CS"/>
</dbReference>
<evidence type="ECO:0000256" key="2">
    <source>
        <dbReference type="ARBA" id="ARBA00022741"/>
    </source>
</evidence>
<dbReference type="Gene3D" id="3.30.420.40">
    <property type="match status" value="2"/>
</dbReference>
<dbReference type="SUPFAM" id="SSF50998">
    <property type="entry name" value="Quinoprotein alcohol dehydrogenase-like"/>
    <property type="match status" value="1"/>
</dbReference>
<dbReference type="EMBL" id="JAVHUY010000014">
    <property type="protein sequence ID" value="MDQ7906162.1"/>
    <property type="molecule type" value="Genomic_DNA"/>
</dbReference>
<keyword evidence="5" id="KW-0143">Chaperone</keyword>
<evidence type="ECO:0000256" key="5">
    <source>
        <dbReference type="ARBA" id="ARBA00023186"/>
    </source>
</evidence>
<comment type="caution">
    <text evidence="9">The sequence shown here is derived from an EMBL/GenBank/DDBJ whole genome shotgun (WGS) entry which is preliminary data.</text>
</comment>
<gene>
    <name evidence="9" type="ORF">RB614_16750</name>
</gene>
<evidence type="ECO:0000313" key="10">
    <source>
        <dbReference type="Proteomes" id="UP001230908"/>
    </source>
</evidence>
<feature type="domain" description="Pyrrolo-quinoline quinone repeat" evidence="8">
    <location>
        <begin position="537"/>
        <end position="664"/>
    </location>
</feature>
<keyword evidence="7" id="KW-0472">Membrane</keyword>
<reference evidence="9 10" key="1">
    <citation type="submission" date="2023-08" db="EMBL/GenBank/DDBJ databases">
        <title>Phytohabitans sansha sp. nov., isolated from marine sediment.</title>
        <authorList>
            <person name="Zhao Y."/>
            <person name="Yi K."/>
        </authorList>
    </citation>
    <scope>NUCLEOTIDE SEQUENCE [LARGE SCALE GENOMIC DNA]</scope>
    <source>
        <strain evidence="9 10">ZYX-F-186</strain>
    </source>
</reference>
<evidence type="ECO:0000256" key="1">
    <source>
        <dbReference type="ARBA" id="ARBA00007381"/>
    </source>
</evidence>